<dbReference type="GO" id="GO:0103039">
    <property type="term" value="F:protein methylthiotransferase activity"/>
    <property type="evidence" value="ECO:0007669"/>
    <property type="project" value="UniProtKB-EC"/>
</dbReference>
<dbReference type="PANTHER" id="PTHR43837:SF1">
    <property type="entry name" value="RIBOSOMAL PROTEIN US12 METHYLTHIOTRANSFERASE RIMO"/>
    <property type="match status" value="1"/>
</dbReference>
<dbReference type="NCBIfam" id="TIGR01125">
    <property type="entry name" value="30S ribosomal protein S12 methylthiotransferase RimO"/>
    <property type="match status" value="1"/>
</dbReference>
<proteinExistence type="inferred from homology"/>
<dbReference type="SFLD" id="SFLDS00029">
    <property type="entry name" value="Radical_SAM"/>
    <property type="match status" value="1"/>
</dbReference>
<evidence type="ECO:0000256" key="5">
    <source>
        <dbReference type="ARBA" id="ARBA00022691"/>
    </source>
</evidence>
<dbReference type="InterPro" id="IPR058240">
    <property type="entry name" value="rSAM_sf"/>
</dbReference>
<comment type="caution">
    <text evidence="13">The sequence shown here is derived from an EMBL/GenBank/DDBJ whole genome shotgun (WGS) entry which is preliminary data.</text>
</comment>
<evidence type="ECO:0000256" key="7">
    <source>
        <dbReference type="ARBA" id="ARBA00023004"/>
    </source>
</evidence>
<protein>
    <recommendedName>
        <fullName evidence="9">Ribosomal protein uS12 methylthiotransferase RimO</fullName>
        <shortName evidence="9">uS12 MTTase</shortName>
        <shortName evidence="9">uS12 methylthiotransferase</shortName>
        <ecNumber evidence="9">2.8.4.4</ecNumber>
    </recommendedName>
    <alternativeName>
        <fullName evidence="9">Ribosomal protein uS12 (aspartate-C(3))-methylthiotransferase</fullName>
    </alternativeName>
    <alternativeName>
        <fullName evidence="9">Ribosome maturation factor RimO</fullName>
    </alternativeName>
</protein>
<evidence type="ECO:0000256" key="9">
    <source>
        <dbReference type="HAMAP-Rule" id="MF_01865"/>
    </source>
</evidence>
<dbReference type="InterPro" id="IPR005839">
    <property type="entry name" value="Methylthiotransferase"/>
</dbReference>
<name>A0A7V5UE24_CALAY</name>
<comment type="catalytic activity">
    <reaction evidence="9">
        <text>L-aspartate(89)-[ribosomal protein uS12]-hydrogen + (sulfur carrier)-SH + AH2 + 2 S-adenosyl-L-methionine = 3-methylsulfanyl-L-aspartate(89)-[ribosomal protein uS12]-hydrogen + (sulfur carrier)-H + 5'-deoxyadenosine + L-methionine + A + S-adenosyl-L-homocysteine + 2 H(+)</text>
        <dbReference type="Rhea" id="RHEA:37087"/>
        <dbReference type="Rhea" id="RHEA-COMP:10460"/>
        <dbReference type="Rhea" id="RHEA-COMP:10461"/>
        <dbReference type="Rhea" id="RHEA-COMP:14737"/>
        <dbReference type="Rhea" id="RHEA-COMP:14739"/>
        <dbReference type="ChEBI" id="CHEBI:13193"/>
        <dbReference type="ChEBI" id="CHEBI:15378"/>
        <dbReference type="ChEBI" id="CHEBI:17319"/>
        <dbReference type="ChEBI" id="CHEBI:17499"/>
        <dbReference type="ChEBI" id="CHEBI:29917"/>
        <dbReference type="ChEBI" id="CHEBI:29961"/>
        <dbReference type="ChEBI" id="CHEBI:57844"/>
        <dbReference type="ChEBI" id="CHEBI:57856"/>
        <dbReference type="ChEBI" id="CHEBI:59789"/>
        <dbReference type="ChEBI" id="CHEBI:64428"/>
        <dbReference type="ChEBI" id="CHEBI:73599"/>
        <dbReference type="EC" id="2.8.4.4"/>
    </reaction>
</comment>
<dbReference type="PROSITE" id="PS01278">
    <property type="entry name" value="MTTASE_RADICAL"/>
    <property type="match status" value="1"/>
</dbReference>
<evidence type="ECO:0000259" key="11">
    <source>
        <dbReference type="PROSITE" id="PS51449"/>
    </source>
</evidence>
<keyword evidence="4 9" id="KW-0808">Transferase</keyword>
<feature type="binding site" evidence="9">
    <location>
        <position position="148"/>
    </location>
    <ligand>
        <name>[4Fe-4S] cluster</name>
        <dbReference type="ChEBI" id="CHEBI:49883"/>
        <label>2</label>
        <note>4Fe-4S-S-AdoMet</note>
    </ligand>
</feature>
<evidence type="ECO:0000256" key="4">
    <source>
        <dbReference type="ARBA" id="ARBA00022679"/>
    </source>
</evidence>
<dbReference type="GO" id="GO:0035599">
    <property type="term" value="F:aspartic acid methylthiotransferase activity"/>
    <property type="evidence" value="ECO:0007669"/>
    <property type="project" value="TreeGrafter"/>
</dbReference>
<dbReference type="CDD" id="cd01335">
    <property type="entry name" value="Radical_SAM"/>
    <property type="match status" value="1"/>
</dbReference>
<evidence type="ECO:0000313" key="13">
    <source>
        <dbReference type="EMBL" id="HHJ51759.1"/>
    </source>
</evidence>
<dbReference type="HAMAP" id="MF_01865">
    <property type="entry name" value="MTTase_RimO"/>
    <property type="match status" value="1"/>
</dbReference>
<dbReference type="PROSITE" id="PS51449">
    <property type="entry name" value="MTTASE_N"/>
    <property type="match status" value="1"/>
</dbReference>
<keyword evidence="8 9" id="KW-0411">Iron-sulfur</keyword>
<evidence type="ECO:0000256" key="2">
    <source>
        <dbReference type="ARBA" id="ARBA00022485"/>
    </source>
</evidence>
<dbReference type="InterPro" id="IPR002792">
    <property type="entry name" value="TRAM_dom"/>
</dbReference>
<comment type="cofactor">
    <cofactor evidence="9">
        <name>[4Fe-4S] cluster</name>
        <dbReference type="ChEBI" id="CHEBI:49883"/>
    </cofactor>
    <text evidence="9">Binds 2 [4Fe-4S] clusters. One cluster is coordinated with 3 cysteines and an exchangeable S-adenosyl-L-methionine.</text>
</comment>
<dbReference type="PROSITE" id="PS51918">
    <property type="entry name" value="RADICAL_SAM"/>
    <property type="match status" value="1"/>
</dbReference>
<feature type="binding site" evidence="9">
    <location>
        <position position="151"/>
    </location>
    <ligand>
        <name>[4Fe-4S] cluster</name>
        <dbReference type="ChEBI" id="CHEBI:49883"/>
        <label>2</label>
        <note>4Fe-4S-S-AdoMet</note>
    </ligand>
</feature>
<dbReference type="SMART" id="SM00729">
    <property type="entry name" value="Elp3"/>
    <property type="match status" value="1"/>
</dbReference>
<dbReference type="PROSITE" id="PS50926">
    <property type="entry name" value="TRAM"/>
    <property type="match status" value="1"/>
</dbReference>
<dbReference type="AlphaFoldDB" id="A0A7V5UE24"/>
<feature type="binding site" evidence="9">
    <location>
        <position position="144"/>
    </location>
    <ligand>
        <name>[4Fe-4S] cluster</name>
        <dbReference type="ChEBI" id="CHEBI:49883"/>
        <label>2</label>
        <note>4Fe-4S-S-AdoMet</note>
    </ligand>
</feature>
<dbReference type="InterPro" id="IPR013848">
    <property type="entry name" value="Methylthiotransferase_N"/>
</dbReference>
<comment type="function">
    <text evidence="1">Catalyzes the methylthiolation of N6-(dimethylallyl)adenosine (i(6)A), leading to the formation of 2-methylthio-N6-(dimethylallyl)adenosine (ms(2)i(6)A) at position 37 in tRNAs that read codons beginning with uridine.</text>
</comment>
<gene>
    <name evidence="9 13" type="primary">rimO</name>
    <name evidence="13" type="ORF">ENJ89_01075</name>
</gene>
<dbReference type="EMBL" id="DROD01000078">
    <property type="protein sequence ID" value="HHJ51759.1"/>
    <property type="molecule type" value="Genomic_DNA"/>
</dbReference>
<dbReference type="Gene3D" id="3.80.30.20">
    <property type="entry name" value="tm_1862 like domain"/>
    <property type="match status" value="1"/>
</dbReference>
<reference evidence="13" key="1">
    <citation type="journal article" date="2020" name="mSystems">
        <title>Genome- and Community-Level Interaction Insights into Carbon Utilization and Element Cycling Functions of Hydrothermarchaeota in Hydrothermal Sediment.</title>
        <authorList>
            <person name="Zhou Z."/>
            <person name="Liu Y."/>
            <person name="Xu W."/>
            <person name="Pan J."/>
            <person name="Luo Z.H."/>
            <person name="Li M."/>
        </authorList>
    </citation>
    <scope>NUCLEOTIDE SEQUENCE [LARGE SCALE GENOMIC DNA]</scope>
    <source>
        <strain evidence="13">HyVt-527</strain>
    </source>
</reference>
<comment type="function">
    <text evidence="9">Catalyzes the methylthiolation of an aspartic acid residue of ribosomal protein uS12.</text>
</comment>
<dbReference type="SUPFAM" id="SSF102114">
    <property type="entry name" value="Radical SAM enzymes"/>
    <property type="match status" value="1"/>
</dbReference>
<organism evidence="13">
    <name type="scientific">Caldithrix abyssi</name>
    <dbReference type="NCBI Taxonomy" id="187145"/>
    <lineage>
        <taxon>Bacteria</taxon>
        <taxon>Pseudomonadati</taxon>
        <taxon>Calditrichota</taxon>
        <taxon>Calditrichia</taxon>
        <taxon>Calditrichales</taxon>
        <taxon>Calditrichaceae</taxon>
        <taxon>Caldithrix</taxon>
    </lineage>
</organism>
<comment type="similarity">
    <text evidence="9">Belongs to the methylthiotransferase family. RimO subfamily.</text>
</comment>
<dbReference type="Gene3D" id="2.40.50.140">
    <property type="entry name" value="Nucleic acid-binding proteins"/>
    <property type="match status" value="1"/>
</dbReference>
<dbReference type="GO" id="GO:0005829">
    <property type="term" value="C:cytosol"/>
    <property type="evidence" value="ECO:0007669"/>
    <property type="project" value="TreeGrafter"/>
</dbReference>
<dbReference type="InterPro" id="IPR023404">
    <property type="entry name" value="rSAM_horseshoe"/>
</dbReference>
<dbReference type="InterPro" id="IPR012340">
    <property type="entry name" value="NA-bd_OB-fold"/>
</dbReference>
<feature type="domain" description="Radical SAM core" evidence="12">
    <location>
        <begin position="130"/>
        <end position="360"/>
    </location>
</feature>
<sequence>MKKIHVTTLGCSKNTVDSEVLMGQLEANDFQIINDPQDADVLIINTCGFIQDAKEESIQTIFEALKLKEQDPAKKVYVAGCLTQRYRKEIEKEIPEVDAVFGTEEYRAILNALGKKHAAEDNLHRMRKLSTPRHYAYLKISEGCDHTCAFCAIPGIRGAFRSRTMDSLVDETKKLAENGAREIILISQDTSAYGKDIYGRGSIVDLVERLAQVDGVEWLRILYWYPTNFPTEILRLMRDHDKVLPYIDLPLQHISDKVLRMMRRGETKASIYKLVETIRAQVPNVALRTTLIVGHPGEGEREFRELYDFVREIKFDRLGTFTYSDEEGTFAFTLPEKVEPQVAAERQQEIMELQREISLQNNRRLVGRKELVLIDEYHAPSRTYIGRTYRDAPEIDNEVLISVKDGLRQVPTGRFVPVKIVDVSEYELYGEFG</sequence>
<keyword evidence="13" id="KW-0689">Ribosomal protein</keyword>
<evidence type="ECO:0000256" key="3">
    <source>
        <dbReference type="ARBA" id="ARBA00022490"/>
    </source>
</evidence>
<dbReference type="GO" id="GO:0006400">
    <property type="term" value="P:tRNA modification"/>
    <property type="evidence" value="ECO:0007669"/>
    <property type="project" value="InterPro"/>
</dbReference>
<dbReference type="PANTHER" id="PTHR43837">
    <property type="entry name" value="RIBOSOMAL PROTEIN S12 METHYLTHIOTRANSFERASE RIMO"/>
    <property type="match status" value="1"/>
</dbReference>
<dbReference type="Pfam" id="PF04055">
    <property type="entry name" value="Radical_SAM"/>
    <property type="match status" value="1"/>
</dbReference>
<evidence type="ECO:0000256" key="6">
    <source>
        <dbReference type="ARBA" id="ARBA00022723"/>
    </source>
</evidence>
<dbReference type="FunFam" id="3.40.50.12160:FF:000003">
    <property type="entry name" value="CDK5 regulatory subunit-associated protein 1"/>
    <property type="match status" value="1"/>
</dbReference>
<evidence type="ECO:0000256" key="8">
    <source>
        <dbReference type="ARBA" id="ARBA00023014"/>
    </source>
</evidence>
<dbReference type="FunFam" id="3.80.30.20:FF:000001">
    <property type="entry name" value="tRNA-2-methylthio-N(6)-dimethylallyladenosine synthase 2"/>
    <property type="match status" value="1"/>
</dbReference>
<evidence type="ECO:0000259" key="12">
    <source>
        <dbReference type="PROSITE" id="PS51918"/>
    </source>
</evidence>
<dbReference type="InterPro" id="IPR038135">
    <property type="entry name" value="Methylthiotransferase_N_sf"/>
</dbReference>
<keyword evidence="13" id="KW-0687">Ribonucleoprotein</keyword>
<dbReference type="InterPro" id="IPR006638">
    <property type="entry name" value="Elp3/MiaA/NifB-like_rSAM"/>
</dbReference>
<keyword evidence="3 9" id="KW-0963">Cytoplasm</keyword>
<dbReference type="GO" id="GO:0005840">
    <property type="term" value="C:ribosome"/>
    <property type="evidence" value="ECO:0007669"/>
    <property type="project" value="UniProtKB-KW"/>
</dbReference>
<evidence type="ECO:0000256" key="1">
    <source>
        <dbReference type="ARBA" id="ARBA00003234"/>
    </source>
</evidence>
<dbReference type="Gene3D" id="3.40.50.12160">
    <property type="entry name" value="Methylthiotransferase, N-terminal domain"/>
    <property type="match status" value="1"/>
</dbReference>
<keyword evidence="5 9" id="KW-0949">S-adenosyl-L-methionine</keyword>
<accession>A0A7V5UE24</accession>
<dbReference type="SFLD" id="SFLDF00274">
    <property type="entry name" value="ribosomal_protein_S12_methylth"/>
    <property type="match status" value="1"/>
</dbReference>
<dbReference type="NCBIfam" id="TIGR00089">
    <property type="entry name" value="MiaB/RimO family radical SAM methylthiotransferase"/>
    <property type="match status" value="1"/>
</dbReference>
<feature type="binding site" evidence="9">
    <location>
        <position position="81"/>
    </location>
    <ligand>
        <name>[4Fe-4S] cluster</name>
        <dbReference type="ChEBI" id="CHEBI:49883"/>
        <label>1</label>
    </ligand>
</feature>
<comment type="subcellular location">
    <subcellularLocation>
        <location evidence="9">Cytoplasm</location>
    </subcellularLocation>
</comment>
<dbReference type="InterPro" id="IPR020612">
    <property type="entry name" value="Methylthiotransferase_CS"/>
</dbReference>
<dbReference type="SFLD" id="SFLDG01061">
    <property type="entry name" value="methylthiotransferase"/>
    <property type="match status" value="1"/>
</dbReference>
<feature type="domain" description="TRAM" evidence="10">
    <location>
        <begin position="363"/>
        <end position="433"/>
    </location>
</feature>
<evidence type="ECO:0000259" key="10">
    <source>
        <dbReference type="PROSITE" id="PS50926"/>
    </source>
</evidence>
<keyword evidence="7 9" id="KW-0408">Iron</keyword>
<keyword evidence="2 9" id="KW-0004">4Fe-4S</keyword>
<dbReference type="Proteomes" id="UP000886124">
    <property type="component" value="Unassembled WGS sequence"/>
</dbReference>
<dbReference type="InterPro" id="IPR007197">
    <property type="entry name" value="rSAM"/>
</dbReference>
<dbReference type="SFLD" id="SFLDG01082">
    <property type="entry name" value="B12-binding_domain_containing"/>
    <property type="match status" value="1"/>
</dbReference>
<feature type="binding site" evidence="9">
    <location>
        <position position="11"/>
    </location>
    <ligand>
        <name>[4Fe-4S] cluster</name>
        <dbReference type="ChEBI" id="CHEBI:49883"/>
        <label>1</label>
    </ligand>
</feature>
<dbReference type="GO" id="GO:0046872">
    <property type="term" value="F:metal ion binding"/>
    <property type="evidence" value="ECO:0007669"/>
    <property type="project" value="UniProtKB-KW"/>
</dbReference>
<dbReference type="Pfam" id="PF18693">
    <property type="entry name" value="TRAM_2"/>
    <property type="match status" value="1"/>
</dbReference>
<dbReference type="InterPro" id="IPR005840">
    <property type="entry name" value="Ribosomal_uS12_MeSTrfase_RimO"/>
</dbReference>
<feature type="domain" description="MTTase N-terminal" evidence="11">
    <location>
        <begin position="2"/>
        <end position="118"/>
    </location>
</feature>
<keyword evidence="6 9" id="KW-0479">Metal-binding</keyword>
<dbReference type="GO" id="GO:0051539">
    <property type="term" value="F:4 iron, 4 sulfur cluster binding"/>
    <property type="evidence" value="ECO:0007669"/>
    <property type="project" value="UniProtKB-UniRule"/>
</dbReference>
<feature type="binding site" evidence="9">
    <location>
        <position position="47"/>
    </location>
    <ligand>
        <name>[4Fe-4S] cluster</name>
        <dbReference type="ChEBI" id="CHEBI:49883"/>
        <label>1</label>
    </ligand>
</feature>
<dbReference type="Pfam" id="PF00919">
    <property type="entry name" value="UPF0004"/>
    <property type="match status" value="1"/>
</dbReference>
<dbReference type="EC" id="2.8.4.4" evidence="9"/>